<protein>
    <recommendedName>
        <fullName evidence="4">Protein FAM196B</fullName>
    </recommendedName>
</protein>
<dbReference type="AlphaFoldDB" id="A0A5J5D6K0"/>
<comment type="caution">
    <text evidence="2">The sequence shown here is derived from an EMBL/GenBank/DDBJ whole genome shotgun (WGS) entry which is preliminary data.</text>
</comment>
<feature type="compositionally biased region" description="Polar residues" evidence="1">
    <location>
        <begin position="711"/>
        <end position="721"/>
    </location>
</feature>
<feature type="region of interest" description="Disordered" evidence="1">
    <location>
        <begin position="711"/>
        <end position="789"/>
    </location>
</feature>
<feature type="region of interest" description="Disordered" evidence="1">
    <location>
        <begin position="599"/>
        <end position="675"/>
    </location>
</feature>
<feature type="compositionally biased region" description="Polar residues" evidence="1">
    <location>
        <begin position="950"/>
        <end position="975"/>
    </location>
</feature>
<sequence>MGRRAADLTTPVPVLGVPALFGVRGWRTTGGDRTGGVLLQTWGPQCSVGVQTSPGISRPSAQHSGQLTDTLSTASNIITHTSNSYITKETEYKDISPLTKSDKEKRAILKQKGGESKTKKEVTFKALGGEASKDVACSQRNSCGTYCYARAIKTNPHFAGKITNVRPKLKSAARYTNGSVVDSEAIGGISVHNDEAEPVENANNPRVRDQTRLQGHYAERCGQTLLLSAARPFGLPQKICSHCGGRQSVTTRLVTLGEKSSTTDAFLGEKPFKSAVTTLSTTTHVQMPLIEKNLKPSHHEISESITNTDKRTNNNPQLLYFNEELKYGKTPNPACPVHSRGNLVTLSQSQAASDATSPQPTTIIHAKTITVTKATIETRQEDASVKSFAKPSQDSKIPRPTSLMLTPQMATATKPNNPHSQTYPKHLKIPQHNSSQHNVPLNVCGAINATPENALSSPSHTFIASTRPTTLNTAPMSTQSILAKVANARHKTHTARGNIAITTTDRPQMTPKSPISSLTASALDPIHKVETTAQPTSASPPHTSRNPGHTPQITASLTINNKSPDKASLIDTVMDSAGFPTPHPTTPHRLLSTVVQQSTLNHTSNSDQSTRTSTKHKSVTPQLHQTQRNSNSEPPLGVSTASPNPTQSAAKPLDSKARLPSSAAPSSTSKYSSTLNKNKALRYSSINQKNSPPTASTSLATLTENQSHVCASTSLQSADTTQHNKHNKVPQVNQSDHRQETYSRTQTSNDSGVCNVFNQENSTTPVSSSEPQNVSKHHNRGSDASTHYPQPTIILNTESHTDKNKFSGNLINELAVHESNDHENSNLSQVTNLQNYISLIKSSSSRPQGCINKEQQRLAHYQGYTETQHEGHCATYPSVKTAQETDSNTEQFALGVSVRHANIKLKSNADKHTLPNSSTPSAKAQTNCESTISSLENTGAHPVIKFSVHQNTDSDTSSLPQAHTSPELSFTSADPLNSEGLPCTHTGPECNSVLPSSTMHLASLARLQSCVAEAIVKLDSKSSPAPPPPCPEDTSLAHSHPAAAALLLPPSPQCCKSAALQQRLESVEASLAANKDRITTLLNIIHDLEMCHSHSSGRRFYKTGQDLNNCSTCQKTACIVYSVEYDFRQQERRFMEVLNHAERGNNAFSMHLSPPLNFSLLRNVIIKSLTKSKVRSKKLCKTLFKWPPRKIQQV</sequence>
<dbReference type="InterPro" id="IPR029337">
    <property type="entry name" value="INSYN2"/>
</dbReference>
<accession>A0A5J5D6K0</accession>
<dbReference type="Pfam" id="PF15265">
    <property type="entry name" value="FAM196"/>
    <property type="match status" value="1"/>
</dbReference>
<evidence type="ECO:0000256" key="1">
    <source>
        <dbReference type="SAM" id="MobiDB-lite"/>
    </source>
</evidence>
<organism evidence="2 3">
    <name type="scientific">Etheostoma spectabile</name>
    <name type="common">orangethroat darter</name>
    <dbReference type="NCBI Taxonomy" id="54343"/>
    <lineage>
        <taxon>Eukaryota</taxon>
        <taxon>Metazoa</taxon>
        <taxon>Chordata</taxon>
        <taxon>Craniata</taxon>
        <taxon>Vertebrata</taxon>
        <taxon>Euteleostomi</taxon>
        <taxon>Actinopterygii</taxon>
        <taxon>Neopterygii</taxon>
        <taxon>Teleostei</taxon>
        <taxon>Neoteleostei</taxon>
        <taxon>Acanthomorphata</taxon>
        <taxon>Eupercaria</taxon>
        <taxon>Perciformes</taxon>
        <taxon>Percoidei</taxon>
        <taxon>Percidae</taxon>
        <taxon>Etheostomatinae</taxon>
        <taxon>Etheostoma</taxon>
    </lineage>
</organism>
<feature type="region of interest" description="Disordered" evidence="1">
    <location>
        <begin position="382"/>
        <end position="401"/>
    </location>
</feature>
<evidence type="ECO:0008006" key="4">
    <source>
        <dbReference type="Google" id="ProtNLM"/>
    </source>
</evidence>
<proteinExistence type="predicted"/>
<keyword evidence="3" id="KW-1185">Reference proteome</keyword>
<feature type="compositionally biased region" description="Low complexity" evidence="1">
    <location>
        <begin position="659"/>
        <end position="675"/>
    </location>
</feature>
<dbReference type="PANTHER" id="PTHR28682">
    <property type="entry name" value="INHIBITORY SYNAPTIC FACTOR 2A-RELATED"/>
    <property type="match status" value="1"/>
</dbReference>
<gene>
    <name evidence="2" type="ORF">FQN60_001007</name>
</gene>
<dbReference type="PANTHER" id="PTHR28682:SF2">
    <property type="entry name" value="PROTEIN INSYN2B"/>
    <property type="match status" value="1"/>
</dbReference>
<feature type="compositionally biased region" description="Polar residues" evidence="1">
    <location>
        <begin position="599"/>
        <end position="612"/>
    </location>
</feature>
<name>A0A5J5D6K0_9PERO</name>
<dbReference type="OrthoDB" id="8924994at2759"/>
<feature type="compositionally biased region" description="Polar residues" evidence="1">
    <location>
        <begin position="742"/>
        <end position="774"/>
    </location>
</feature>
<feature type="region of interest" description="Disordered" evidence="1">
    <location>
        <begin position="950"/>
        <end position="983"/>
    </location>
</feature>
<feature type="region of interest" description="Disordered" evidence="1">
    <location>
        <begin position="532"/>
        <end position="563"/>
    </location>
</feature>
<dbReference type="Proteomes" id="UP000327493">
    <property type="component" value="Chromosome 13"/>
</dbReference>
<feature type="compositionally biased region" description="Polar residues" evidence="1">
    <location>
        <begin position="532"/>
        <end position="562"/>
    </location>
</feature>
<reference evidence="2 3" key="1">
    <citation type="submission" date="2019-08" db="EMBL/GenBank/DDBJ databases">
        <title>A chromosome-level genome assembly, high-density linkage maps, and genome scans reveal the genomic architecture of hybrid incompatibilities underlying speciation via character displacement in darters (Percidae: Etheostominae).</title>
        <authorList>
            <person name="Moran R.L."/>
            <person name="Catchen J.M."/>
            <person name="Fuller R.C."/>
        </authorList>
    </citation>
    <scope>NUCLEOTIDE SEQUENCE [LARGE SCALE GENOMIC DNA]</scope>
    <source>
        <strain evidence="2">EspeVRDwgs_2016</strain>
        <tissue evidence="2">Muscle</tissue>
    </source>
</reference>
<feature type="compositionally biased region" description="Polar residues" evidence="1">
    <location>
        <begin position="619"/>
        <end position="649"/>
    </location>
</feature>
<dbReference type="EMBL" id="VOFY01000013">
    <property type="protein sequence ID" value="KAA8587171.1"/>
    <property type="molecule type" value="Genomic_DNA"/>
</dbReference>
<evidence type="ECO:0000313" key="2">
    <source>
        <dbReference type="EMBL" id="KAA8587171.1"/>
    </source>
</evidence>
<evidence type="ECO:0000313" key="3">
    <source>
        <dbReference type="Proteomes" id="UP000327493"/>
    </source>
</evidence>